<name>A0A4C1YJQ2_EUMVA</name>
<dbReference type="AlphaFoldDB" id="A0A4C1YJQ2"/>
<comment type="caution">
    <text evidence="1">The sequence shown here is derived from an EMBL/GenBank/DDBJ whole genome shotgun (WGS) entry which is preliminary data.</text>
</comment>
<organism evidence="1 2">
    <name type="scientific">Eumeta variegata</name>
    <name type="common">Bagworm moth</name>
    <name type="synonym">Eumeta japonica</name>
    <dbReference type="NCBI Taxonomy" id="151549"/>
    <lineage>
        <taxon>Eukaryota</taxon>
        <taxon>Metazoa</taxon>
        <taxon>Ecdysozoa</taxon>
        <taxon>Arthropoda</taxon>
        <taxon>Hexapoda</taxon>
        <taxon>Insecta</taxon>
        <taxon>Pterygota</taxon>
        <taxon>Neoptera</taxon>
        <taxon>Endopterygota</taxon>
        <taxon>Lepidoptera</taxon>
        <taxon>Glossata</taxon>
        <taxon>Ditrysia</taxon>
        <taxon>Tineoidea</taxon>
        <taxon>Psychidae</taxon>
        <taxon>Oiketicinae</taxon>
        <taxon>Eumeta</taxon>
    </lineage>
</organism>
<protein>
    <submittedName>
        <fullName evidence="1">Uncharacterized protein</fullName>
    </submittedName>
</protein>
<reference evidence="1 2" key="1">
    <citation type="journal article" date="2019" name="Commun. Biol.">
        <title>The bagworm genome reveals a unique fibroin gene that provides high tensile strength.</title>
        <authorList>
            <person name="Kono N."/>
            <person name="Nakamura H."/>
            <person name="Ohtoshi R."/>
            <person name="Tomita M."/>
            <person name="Numata K."/>
            <person name="Arakawa K."/>
        </authorList>
    </citation>
    <scope>NUCLEOTIDE SEQUENCE [LARGE SCALE GENOMIC DNA]</scope>
</reference>
<evidence type="ECO:0000313" key="2">
    <source>
        <dbReference type="Proteomes" id="UP000299102"/>
    </source>
</evidence>
<sequence length="417" mass="46987">MKSHRREILIEYTPNAHTGRQVGGNPEGWCGRGPYRPGPAGKRHLDHMTTDRSDPGDTSCFGMLSKSYEHFKVFDFQLRFNVTHVFPQTYLVEIITKITISKILNVRYAFTVIFYEETNSPTLSRDVRLSTAAAAFHDQTYPRSGRTRALCGGRFRARGEGCGRGLDAFQGLRHRAVRRNRFSLIGVDKKENDNARPRDEGGSLRQATLGAGVARKGRRGVYYTRVVTVDDARGRRAGPRGRSTRRLHAGLTRDVSRPRRVEFNSVAFGTGFGYDAVFVRYRLVCGLKRRLAVAQARPSPNYTGVERSSFDPSKPSHAPDLYIVAVGKSAADDILAPALRFCHDSRGGRVALPLIREFVMCRVRYVTSVSLHQLQKHKRISRFAWEQISRAVVTTTVIVQNIYIRPPTNAEHSYAYI</sequence>
<evidence type="ECO:0000313" key="1">
    <source>
        <dbReference type="EMBL" id="GBP74555.1"/>
    </source>
</evidence>
<dbReference type="EMBL" id="BGZK01001212">
    <property type="protein sequence ID" value="GBP74555.1"/>
    <property type="molecule type" value="Genomic_DNA"/>
</dbReference>
<keyword evidence="2" id="KW-1185">Reference proteome</keyword>
<gene>
    <name evidence="1" type="ORF">EVAR_59490_1</name>
</gene>
<dbReference type="Proteomes" id="UP000299102">
    <property type="component" value="Unassembled WGS sequence"/>
</dbReference>
<accession>A0A4C1YJQ2</accession>
<proteinExistence type="predicted"/>